<keyword evidence="1" id="KW-0234">DNA repair</keyword>
<dbReference type="GO" id="GO:0043139">
    <property type="term" value="F:5'-3' DNA helicase activity"/>
    <property type="evidence" value="ECO:0007669"/>
    <property type="project" value="UniProtKB-EC"/>
</dbReference>
<keyword evidence="1" id="KW-0547">Nucleotide-binding</keyword>
<dbReference type="Gene3D" id="3.40.50.300">
    <property type="entry name" value="P-loop containing nucleotide triphosphate hydrolases"/>
    <property type="match status" value="1"/>
</dbReference>
<proteinExistence type="inferred from homology"/>
<dbReference type="SUPFAM" id="SSF52540">
    <property type="entry name" value="P-loop containing nucleoside triphosphate hydrolases"/>
    <property type="match status" value="1"/>
</dbReference>
<dbReference type="Proteomes" id="UP001497480">
    <property type="component" value="Unassembled WGS sequence"/>
</dbReference>
<dbReference type="GO" id="GO:0006281">
    <property type="term" value="P:DNA repair"/>
    <property type="evidence" value="ECO:0007669"/>
    <property type="project" value="UniProtKB-KW"/>
</dbReference>
<reference evidence="3 4" key="1">
    <citation type="submission" date="2024-03" db="EMBL/GenBank/DDBJ databases">
        <authorList>
            <person name="Martinez-Hernandez J."/>
        </authorList>
    </citation>
    <scope>NUCLEOTIDE SEQUENCE [LARGE SCALE GENOMIC DNA]</scope>
</reference>
<comment type="catalytic activity">
    <reaction evidence="1">
        <text>ATP + H2O = ADP + phosphate + H(+)</text>
        <dbReference type="Rhea" id="RHEA:13065"/>
        <dbReference type="ChEBI" id="CHEBI:15377"/>
        <dbReference type="ChEBI" id="CHEBI:15378"/>
        <dbReference type="ChEBI" id="CHEBI:30616"/>
        <dbReference type="ChEBI" id="CHEBI:43474"/>
        <dbReference type="ChEBI" id="CHEBI:456216"/>
        <dbReference type="EC" id="5.6.2.3"/>
    </reaction>
</comment>
<keyword evidence="1" id="KW-0067">ATP-binding</keyword>
<dbReference type="EMBL" id="CAXHTB010000022">
    <property type="protein sequence ID" value="CAL0330206.1"/>
    <property type="molecule type" value="Genomic_DNA"/>
</dbReference>
<evidence type="ECO:0000313" key="4">
    <source>
        <dbReference type="Proteomes" id="UP001497480"/>
    </source>
</evidence>
<feature type="domain" description="DNA helicase Pif1-like DEAD-box helicase" evidence="2">
    <location>
        <begin position="1"/>
        <end position="81"/>
    </location>
</feature>
<evidence type="ECO:0000259" key="2">
    <source>
        <dbReference type="Pfam" id="PF05970"/>
    </source>
</evidence>
<dbReference type="Pfam" id="PF05970">
    <property type="entry name" value="PIF1"/>
    <property type="match status" value="1"/>
</dbReference>
<dbReference type="GO" id="GO:0006310">
    <property type="term" value="P:DNA recombination"/>
    <property type="evidence" value="ECO:0007669"/>
    <property type="project" value="UniProtKB-KW"/>
</dbReference>
<dbReference type="InterPro" id="IPR010285">
    <property type="entry name" value="DNA_helicase_pif1-like_DEAD"/>
</dbReference>
<comment type="cofactor">
    <cofactor evidence="1">
        <name>Mg(2+)</name>
        <dbReference type="ChEBI" id="CHEBI:18420"/>
    </cofactor>
</comment>
<comment type="caution">
    <text evidence="3">The sequence shown here is derived from an EMBL/GenBank/DDBJ whole genome shotgun (WGS) entry which is preliminary data.</text>
</comment>
<keyword evidence="1" id="KW-0378">Hydrolase</keyword>
<dbReference type="GO" id="GO:0016787">
    <property type="term" value="F:hydrolase activity"/>
    <property type="evidence" value="ECO:0007669"/>
    <property type="project" value="UniProtKB-KW"/>
</dbReference>
<dbReference type="PANTHER" id="PTHR10492:SF93">
    <property type="entry name" value="ATP-DEPENDENT DNA HELICASE"/>
    <property type="match status" value="1"/>
</dbReference>
<dbReference type="GO" id="GO:0000723">
    <property type="term" value="P:telomere maintenance"/>
    <property type="evidence" value="ECO:0007669"/>
    <property type="project" value="InterPro"/>
</dbReference>
<dbReference type="GO" id="GO:0005524">
    <property type="term" value="F:ATP binding"/>
    <property type="evidence" value="ECO:0007669"/>
    <property type="project" value="UniProtKB-KW"/>
</dbReference>
<name>A0AAV1Y8A2_LUPLU</name>
<organism evidence="3 4">
    <name type="scientific">Lupinus luteus</name>
    <name type="common">European yellow lupine</name>
    <dbReference type="NCBI Taxonomy" id="3873"/>
    <lineage>
        <taxon>Eukaryota</taxon>
        <taxon>Viridiplantae</taxon>
        <taxon>Streptophyta</taxon>
        <taxon>Embryophyta</taxon>
        <taxon>Tracheophyta</taxon>
        <taxon>Spermatophyta</taxon>
        <taxon>Magnoliopsida</taxon>
        <taxon>eudicotyledons</taxon>
        <taxon>Gunneridae</taxon>
        <taxon>Pentapetalae</taxon>
        <taxon>rosids</taxon>
        <taxon>fabids</taxon>
        <taxon>Fabales</taxon>
        <taxon>Fabaceae</taxon>
        <taxon>Papilionoideae</taxon>
        <taxon>50 kb inversion clade</taxon>
        <taxon>genistoids sensu lato</taxon>
        <taxon>core genistoids</taxon>
        <taxon>Genisteae</taxon>
        <taxon>Lupinus</taxon>
    </lineage>
</organism>
<protein>
    <recommendedName>
        <fullName evidence="1">ATP-dependent DNA helicase</fullName>
        <ecNumber evidence="1">5.6.2.3</ecNumber>
    </recommendedName>
</protein>
<dbReference type="EC" id="5.6.2.3" evidence="1"/>
<keyword evidence="4" id="KW-1185">Reference proteome</keyword>
<keyword evidence="1" id="KW-0347">Helicase</keyword>
<evidence type="ECO:0000256" key="1">
    <source>
        <dbReference type="RuleBase" id="RU363044"/>
    </source>
</evidence>
<dbReference type="InterPro" id="IPR027417">
    <property type="entry name" value="P-loop_NTPase"/>
</dbReference>
<dbReference type="PANTHER" id="PTHR10492">
    <property type="match status" value="1"/>
</dbReference>
<keyword evidence="1" id="KW-0233">DNA recombination</keyword>
<dbReference type="AlphaFoldDB" id="A0AAV1Y8A2"/>
<accession>A0AAV1Y8A2</accession>
<gene>
    <name evidence="3" type="ORF">LLUT_LOCUS31266</name>
</gene>
<sequence length="86" mass="9439">MFFLYGYGGTGKTHMWRTLTYALRSQKQIVLTVASSGIASLLLPGGRTAHSKFKILVPSFENSVCNIHQGSELADLLKKNKANHMG</sequence>
<keyword evidence="1" id="KW-0227">DNA damage</keyword>
<evidence type="ECO:0000313" key="3">
    <source>
        <dbReference type="EMBL" id="CAL0330206.1"/>
    </source>
</evidence>
<comment type="similarity">
    <text evidence="1">Belongs to the helicase family.</text>
</comment>